<dbReference type="EMBL" id="CM007894">
    <property type="protein sequence ID" value="OTG25296.1"/>
    <property type="molecule type" value="Genomic_DNA"/>
</dbReference>
<evidence type="ECO:0000313" key="6">
    <source>
        <dbReference type="EMBL" id="OTG25296.1"/>
    </source>
</evidence>
<dbReference type="EMBL" id="CM007906">
    <property type="protein sequence ID" value="OTF88151.1"/>
    <property type="molecule type" value="Genomic_DNA"/>
</dbReference>
<keyword evidence="7" id="KW-1185">Reference proteome</keyword>
<reference evidence="1" key="3">
    <citation type="submission" date="2020-06" db="EMBL/GenBank/DDBJ databases">
        <title>Helianthus annuus Genome sequencing and assembly Release 2.</title>
        <authorList>
            <person name="Gouzy J."/>
            <person name="Langlade N."/>
            <person name="Munos S."/>
        </authorList>
    </citation>
    <scope>NUCLEOTIDE SEQUENCE</scope>
    <source>
        <tissue evidence="1">Leaves</tissue>
    </source>
</reference>
<dbReference type="Proteomes" id="UP000215914">
    <property type="component" value="Chromosome 16"/>
</dbReference>
<evidence type="ECO:0000313" key="4">
    <source>
        <dbReference type="EMBL" id="OTF88151.1"/>
    </source>
</evidence>
<reference evidence="1 7" key="1">
    <citation type="journal article" date="2017" name="Nature">
        <title>The sunflower genome provides insights into oil metabolism, flowering and Asterid evolution.</title>
        <authorList>
            <person name="Badouin H."/>
            <person name="Gouzy J."/>
            <person name="Grassa C.J."/>
            <person name="Murat F."/>
            <person name="Staton S.E."/>
            <person name="Cottret L."/>
            <person name="Lelandais-Briere C."/>
            <person name="Owens G.L."/>
            <person name="Carrere S."/>
            <person name="Mayjonade B."/>
            <person name="Legrand L."/>
            <person name="Gill N."/>
            <person name="Kane N.C."/>
            <person name="Bowers J.E."/>
            <person name="Hubner S."/>
            <person name="Bellec A."/>
            <person name="Berard A."/>
            <person name="Berges H."/>
            <person name="Blanchet N."/>
            <person name="Boniface M.C."/>
            <person name="Brunel D."/>
            <person name="Catrice O."/>
            <person name="Chaidir N."/>
            <person name="Claudel C."/>
            <person name="Donnadieu C."/>
            <person name="Faraut T."/>
            <person name="Fievet G."/>
            <person name="Helmstetter N."/>
            <person name="King M."/>
            <person name="Knapp S.J."/>
            <person name="Lai Z."/>
            <person name="Le Paslier M.C."/>
            <person name="Lippi Y."/>
            <person name="Lorenzon L."/>
            <person name="Mandel J.R."/>
            <person name="Marage G."/>
            <person name="Marchand G."/>
            <person name="Marquand E."/>
            <person name="Bret-Mestries E."/>
            <person name="Morien E."/>
            <person name="Nambeesan S."/>
            <person name="Nguyen T."/>
            <person name="Pegot-Espagnet P."/>
            <person name="Pouilly N."/>
            <person name="Raftis F."/>
            <person name="Sallet E."/>
            <person name="Schiex T."/>
            <person name="Thomas J."/>
            <person name="Vandecasteele C."/>
            <person name="Vares D."/>
            <person name="Vear F."/>
            <person name="Vautrin S."/>
            <person name="Crespi M."/>
            <person name="Mangin B."/>
            <person name="Burke J.M."/>
            <person name="Salse J."/>
            <person name="Munos S."/>
            <person name="Vincourt P."/>
            <person name="Rieseberg L.H."/>
            <person name="Langlade N.B."/>
        </authorList>
    </citation>
    <scope>NUCLEOTIDE SEQUENCE [LARGE SCALE GENOMIC DNA]</scope>
    <source>
        <strain evidence="7">cv. SF193</strain>
        <tissue evidence="1">Leaves</tissue>
    </source>
</reference>
<dbReference type="EMBL" id="CM007905">
    <property type="protein sequence ID" value="OTF91736.1"/>
    <property type="molecule type" value="Genomic_DNA"/>
</dbReference>
<dbReference type="Gramene" id="mRNA:HanXRQr2_Chr17g0830031">
    <property type="protein sequence ID" value="CDS:HanXRQr2_Chr17g0830031.1"/>
    <property type="gene ID" value="HanXRQr2_Chr17g0830031"/>
</dbReference>
<accession>A0A251RVA0</accession>
<dbReference type="Gramene" id="mRNA:HanXRQr2_Chr16g0750561">
    <property type="protein sequence ID" value="CDS:HanXRQr2_Chr16g0750561.1"/>
    <property type="gene ID" value="HanXRQr2_Chr16g0750561"/>
</dbReference>
<evidence type="ECO:0000313" key="5">
    <source>
        <dbReference type="EMBL" id="OTF91736.1"/>
    </source>
</evidence>
<dbReference type="Proteomes" id="UP000215914">
    <property type="component" value="Chromosome 5"/>
</dbReference>
<evidence type="ECO:0000313" key="3">
    <source>
        <dbReference type="EMBL" id="KAF5806145.1"/>
    </source>
</evidence>
<dbReference type="EMBL" id="MNCJ02000320">
    <property type="protein sequence ID" value="KAF5806145.1"/>
    <property type="molecule type" value="Genomic_DNA"/>
</dbReference>
<organism evidence="4 7">
    <name type="scientific">Helianthus annuus</name>
    <name type="common">Common sunflower</name>
    <dbReference type="NCBI Taxonomy" id="4232"/>
    <lineage>
        <taxon>Eukaryota</taxon>
        <taxon>Viridiplantae</taxon>
        <taxon>Streptophyta</taxon>
        <taxon>Embryophyta</taxon>
        <taxon>Tracheophyta</taxon>
        <taxon>Spermatophyta</taxon>
        <taxon>Magnoliopsida</taxon>
        <taxon>eudicotyledons</taxon>
        <taxon>Gunneridae</taxon>
        <taxon>Pentapetalae</taxon>
        <taxon>asterids</taxon>
        <taxon>campanulids</taxon>
        <taxon>Asterales</taxon>
        <taxon>Asteraceae</taxon>
        <taxon>Asteroideae</taxon>
        <taxon>Heliantheae alliance</taxon>
        <taxon>Heliantheae</taxon>
        <taxon>Helianthus</taxon>
    </lineage>
</organism>
<evidence type="ECO:0000313" key="2">
    <source>
        <dbReference type="EMBL" id="KAF5760196.1"/>
    </source>
</evidence>
<proteinExistence type="predicted"/>
<reference evidence="4" key="2">
    <citation type="submission" date="2017-02" db="EMBL/GenBank/DDBJ databases">
        <title>Sunflower complete genome.</title>
        <authorList>
            <person name="Langlade N."/>
            <person name="Munos S."/>
        </authorList>
    </citation>
    <scope>NUCLEOTIDE SEQUENCE [LARGE SCALE GENOMIC DNA]</scope>
    <source>
        <tissue evidence="4">Leaves</tissue>
    </source>
</reference>
<dbReference type="Gramene" id="mRNA:HanXRQr2_Chr05g0217891">
    <property type="protein sequence ID" value="CDS:HanXRQr2_Chr05g0217891.1"/>
    <property type="gene ID" value="HanXRQr2_Chr05g0217891"/>
</dbReference>
<dbReference type="Proteomes" id="UP000215914">
    <property type="component" value="Chromosome 17"/>
</dbReference>
<dbReference type="EMBL" id="MNCJ02000331">
    <property type="protein sequence ID" value="KAF5760196.1"/>
    <property type="molecule type" value="Genomic_DNA"/>
</dbReference>
<dbReference type="EMBL" id="MNCJ02000332">
    <property type="protein sequence ID" value="KAF5757722.1"/>
    <property type="molecule type" value="Genomic_DNA"/>
</dbReference>
<sequence length="77" mass="9096">MRCVGRQRESWEKRCRPWWRSHGGSHMHIGIWFSLPRSLPSLPPPSKGLLFRSLSLITYSVWQRLLPTTRLPRSLTL</sequence>
<gene>
    <name evidence="6" type="ORF">HannXRQ_Chr05g0146111</name>
    <name evidence="5" type="ORF">HannXRQ_Chr16g0514181</name>
    <name evidence="4" type="ORF">HannXRQ_Chr17g0569911</name>
    <name evidence="3" type="ORF">HanXRQr2_Chr05g0217891</name>
    <name evidence="2" type="ORF">HanXRQr2_Chr16g0750561</name>
    <name evidence="1" type="ORF">HanXRQr2_Chr17g0830031</name>
</gene>
<name>A0A251RVA0_HELAN</name>
<evidence type="ECO:0000313" key="1">
    <source>
        <dbReference type="EMBL" id="KAF5757722.1"/>
    </source>
</evidence>
<evidence type="ECO:0000313" key="7">
    <source>
        <dbReference type="Proteomes" id="UP000215914"/>
    </source>
</evidence>
<protein>
    <submittedName>
        <fullName evidence="4">Uncharacterized protein</fullName>
    </submittedName>
</protein>
<dbReference type="AlphaFoldDB" id="A0A251RVA0"/>